<evidence type="ECO:0000256" key="1">
    <source>
        <dbReference type="ARBA" id="ARBA00007274"/>
    </source>
</evidence>
<comment type="similarity">
    <text evidence="1">Belongs to the transferase hexapeptide repeat family.</text>
</comment>
<evidence type="ECO:0000313" key="6">
    <source>
        <dbReference type="Proteomes" id="UP001589688"/>
    </source>
</evidence>
<dbReference type="SUPFAM" id="SSF51161">
    <property type="entry name" value="Trimeric LpxA-like enzymes"/>
    <property type="match status" value="1"/>
</dbReference>
<evidence type="ECO:0000313" key="5">
    <source>
        <dbReference type="EMBL" id="MFB9896906.1"/>
    </source>
</evidence>
<keyword evidence="5" id="KW-0012">Acyltransferase</keyword>
<name>A0ABV5ZHQ0_9BACT</name>
<dbReference type="EC" id="2.3.1.-" evidence="5"/>
<dbReference type="Proteomes" id="UP001589688">
    <property type="component" value="Unassembled WGS sequence"/>
</dbReference>
<dbReference type="Gene3D" id="2.160.10.10">
    <property type="entry name" value="Hexapeptide repeat proteins"/>
    <property type="match status" value="1"/>
</dbReference>
<dbReference type="Pfam" id="PF00132">
    <property type="entry name" value="Hexapep"/>
    <property type="match status" value="1"/>
</dbReference>
<dbReference type="PANTHER" id="PTHR23416">
    <property type="entry name" value="SIALIC ACID SYNTHASE-RELATED"/>
    <property type="match status" value="1"/>
</dbReference>
<dbReference type="EMBL" id="JBHLZF010000001">
    <property type="protein sequence ID" value="MFB9896906.1"/>
    <property type="molecule type" value="Genomic_DNA"/>
</dbReference>
<evidence type="ECO:0000259" key="4">
    <source>
        <dbReference type="SMART" id="SM01266"/>
    </source>
</evidence>
<organism evidence="5 6">
    <name type="scientific">Hallella seregens ATCC 51272</name>
    <dbReference type="NCBI Taxonomy" id="1336250"/>
    <lineage>
        <taxon>Bacteria</taxon>
        <taxon>Pseudomonadati</taxon>
        <taxon>Bacteroidota</taxon>
        <taxon>Bacteroidia</taxon>
        <taxon>Bacteroidales</taxon>
        <taxon>Prevotellaceae</taxon>
        <taxon>Hallella</taxon>
    </lineage>
</organism>
<sequence length="209" mass="22551">MDSEFQKMRSQRLYDFSDPEINASLAHAKEACLRLNQLTITSPGFREALREVIPGIPDSSCVCPPFHCDHGNGITLGERSFLNYNCTILDGATVTIGRDVKIGPGCQLLTPQHPLDAEARRGTRETSYPISIGDDTWLGGGVIVCPGVTIGRRCIVAAGSVVIRDVPDDCLVAGNPAVVKRRLNTPARPHGQEPTGQSPRQDGRHTPAD</sequence>
<dbReference type="CDD" id="cd03357">
    <property type="entry name" value="LbH_MAT_GAT"/>
    <property type="match status" value="1"/>
</dbReference>
<accession>A0ABV5ZHQ0</accession>
<dbReference type="InterPro" id="IPR051159">
    <property type="entry name" value="Hexapeptide_acetyltransf"/>
</dbReference>
<dbReference type="RefSeq" id="WP_027951855.1">
    <property type="nucleotide sequence ID" value="NZ_JADU01000008.1"/>
</dbReference>
<dbReference type="InterPro" id="IPR011004">
    <property type="entry name" value="Trimer_LpxA-like_sf"/>
</dbReference>
<feature type="region of interest" description="Disordered" evidence="3">
    <location>
        <begin position="181"/>
        <end position="209"/>
    </location>
</feature>
<evidence type="ECO:0000256" key="3">
    <source>
        <dbReference type="SAM" id="MobiDB-lite"/>
    </source>
</evidence>
<proteinExistence type="inferred from homology"/>
<dbReference type="GO" id="GO:0016746">
    <property type="term" value="F:acyltransferase activity"/>
    <property type="evidence" value="ECO:0007669"/>
    <property type="project" value="UniProtKB-KW"/>
</dbReference>
<dbReference type="SMART" id="SM01266">
    <property type="entry name" value="Mac"/>
    <property type="match status" value="1"/>
</dbReference>
<feature type="domain" description="Maltose/galactoside acetyltransferase" evidence="4">
    <location>
        <begin position="5"/>
        <end position="58"/>
    </location>
</feature>
<keyword evidence="6" id="KW-1185">Reference proteome</keyword>
<reference evidence="5 6" key="1">
    <citation type="submission" date="2024-09" db="EMBL/GenBank/DDBJ databases">
        <authorList>
            <person name="Sun Q."/>
            <person name="Mori K."/>
        </authorList>
    </citation>
    <scope>NUCLEOTIDE SEQUENCE [LARGE SCALE GENOMIC DNA]</scope>
    <source>
        <strain evidence="5 6">ATCC 51272</strain>
    </source>
</reference>
<evidence type="ECO:0000256" key="2">
    <source>
        <dbReference type="ARBA" id="ARBA00022679"/>
    </source>
</evidence>
<comment type="caution">
    <text evidence="5">The sequence shown here is derived from an EMBL/GenBank/DDBJ whole genome shotgun (WGS) entry which is preliminary data.</text>
</comment>
<dbReference type="Pfam" id="PF12464">
    <property type="entry name" value="Mac"/>
    <property type="match status" value="1"/>
</dbReference>
<dbReference type="InterPro" id="IPR024688">
    <property type="entry name" value="Mac_dom"/>
</dbReference>
<keyword evidence="2 5" id="KW-0808">Transferase</keyword>
<dbReference type="InterPro" id="IPR001451">
    <property type="entry name" value="Hexapep"/>
</dbReference>
<gene>
    <name evidence="5" type="ORF">ACFFK8_03515</name>
</gene>
<protein>
    <submittedName>
        <fullName evidence="5">Sugar O-acetyltransferase</fullName>
        <ecNumber evidence="5">2.3.1.-</ecNumber>
    </submittedName>
</protein>
<dbReference type="PANTHER" id="PTHR23416:SF23">
    <property type="entry name" value="ACETYLTRANSFERASE C18B11.09C-RELATED"/>
    <property type="match status" value="1"/>
</dbReference>